<dbReference type="InterPro" id="IPR036426">
    <property type="entry name" value="Bulb-type_lectin_dom_sf"/>
</dbReference>
<keyword evidence="6" id="KW-0732">Signal</keyword>
<dbReference type="SUPFAM" id="SSF51110">
    <property type="entry name" value="alpha-D-mannose-specific plant lectins"/>
    <property type="match status" value="1"/>
</dbReference>
<evidence type="ECO:0000256" key="2">
    <source>
        <dbReference type="ARBA" id="ARBA00012513"/>
    </source>
</evidence>
<evidence type="ECO:0000256" key="4">
    <source>
        <dbReference type="ARBA" id="ARBA00047899"/>
    </source>
</evidence>
<comment type="caution">
    <text evidence="7">The sequence shown here is derived from an EMBL/GenBank/DDBJ whole genome shotgun (WGS) entry which is preliminary data.</text>
</comment>
<evidence type="ECO:0000256" key="1">
    <source>
        <dbReference type="ARBA" id="ARBA00004479"/>
    </source>
</evidence>
<name>A0AAD5WCV0_9POAL</name>
<protein>
    <recommendedName>
        <fullName evidence="2">non-specific serine/threonine protein kinase</fullName>
        <ecNumber evidence="2">2.7.11.1</ecNumber>
    </recommendedName>
</protein>
<keyword evidence="3" id="KW-0675">Receptor</keyword>
<dbReference type="AlphaFoldDB" id="A0AAD5WCV0"/>
<dbReference type="EMBL" id="JAMRDG010000002">
    <property type="protein sequence ID" value="KAJ3686237.1"/>
    <property type="molecule type" value="Genomic_DNA"/>
</dbReference>
<comment type="catalytic activity">
    <reaction evidence="5">
        <text>L-seryl-[protein] + ATP = O-phospho-L-seryl-[protein] + ADP + H(+)</text>
        <dbReference type="Rhea" id="RHEA:17989"/>
        <dbReference type="Rhea" id="RHEA-COMP:9863"/>
        <dbReference type="Rhea" id="RHEA-COMP:11604"/>
        <dbReference type="ChEBI" id="CHEBI:15378"/>
        <dbReference type="ChEBI" id="CHEBI:29999"/>
        <dbReference type="ChEBI" id="CHEBI:30616"/>
        <dbReference type="ChEBI" id="CHEBI:83421"/>
        <dbReference type="ChEBI" id="CHEBI:456216"/>
        <dbReference type="EC" id="2.7.11.1"/>
    </reaction>
</comment>
<sequence length="148" mass="17056">MVSFAFLLTSLLILPAALGEINVQLDLGSNNPNRGYVLRSDQPSLKKNQFLAIDRCRLYLQNNCRLALYNFQYSDNVPIWQSENSYDGNCELKLGFDGNLYVYNTDNNTPLYRTYLVDTPPDSQYAIILQNDCSFWVYGSSHWYLTLN</sequence>
<evidence type="ECO:0000256" key="5">
    <source>
        <dbReference type="ARBA" id="ARBA00048679"/>
    </source>
</evidence>
<organism evidence="7 9">
    <name type="scientific">Rhynchospora tenuis</name>
    <dbReference type="NCBI Taxonomy" id="198213"/>
    <lineage>
        <taxon>Eukaryota</taxon>
        <taxon>Viridiplantae</taxon>
        <taxon>Streptophyta</taxon>
        <taxon>Embryophyta</taxon>
        <taxon>Tracheophyta</taxon>
        <taxon>Spermatophyta</taxon>
        <taxon>Magnoliopsida</taxon>
        <taxon>Liliopsida</taxon>
        <taxon>Poales</taxon>
        <taxon>Cyperaceae</taxon>
        <taxon>Cyperoideae</taxon>
        <taxon>Rhynchosporeae</taxon>
        <taxon>Rhynchospora</taxon>
    </lineage>
</organism>
<evidence type="ECO:0000313" key="9">
    <source>
        <dbReference type="Proteomes" id="UP001210211"/>
    </source>
</evidence>
<dbReference type="GO" id="GO:0004674">
    <property type="term" value="F:protein serine/threonine kinase activity"/>
    <property type="evidence" value="ECO:0007669"/>
    <property type="project" value="UniProtKB-EC"/>
</dbReference>
<gene>
    <name evidence="7" type="ORF">LUZ61_015401</name>
    <name evidence="8" type="ORF">LUZ61_015403</name>
</gene>
<dbReference type="EMBL" id="JAMRDG010000002">
    <property type="protein sequence ID" value="KAJ3686239.1"/>
    <property type="molecule type" value="Genomic_DNA"/>
</dbReference>
<dbReference type="GO" id="GO:0016020">
    <property type="term" value="C:membrane"/>
    <property type="evidence" value="ECO:0007669"/>
    <property type="project" value="UniProtKB-SubCell"/>
</dbReference>
<feature type="signal peptide" evidence="6">
    <location>
        <begin position="1"/>
        <end position="19"/>
    </location>
</feature>
<proteinExistence type="predicted"/>
<accession>A0AAD5WCV0</accession>
<keyword evidence="9" id="KW-1185">Reference proteome</keyword>
<feature type="chain" id="PRO_5044705997" description="non-specific serine/threonine protein kinase" evidence="6">
    <location>
        <begin position="20"/>
        <end position="148"/>
    </location>
</feature>
<evidence type="ECO:0000313" key="7">
    <source>
        <dbReference type="EMBL" id="KAJ3686237.1"/>
    </source>
</evidence>
<evidence type="ECO:0000256" key="6">
    <source>
        <dbReference type="SAM" id="SignalP"/>
    </source>
</evidence>
<comment type="subcellular location">
    <subcellularLocation>
        <location evidence="1">Membrane</location>
        <topology evidence="1">Single-pass type I membrane protein</topology>
    </subcellularLocation>
</comment>
<reference evidence="7 9" key="1">
    <citation type="journal article" date="2022" name="Cell">
        <title>Repeat-based holocentromeres influence genome architecture and karyotype evolution.</title>
        <authorList>
            <person name="Hofstatter P.G."/>
            <person name="Thangavel G."/>
            <person name="Lux T."/>
            <person name="Neumann P."/>
            <person name="Vondrak T."/>
            <person name="Novak P."/>
            <person name="Zhang M."/>
            <person name="Costa L."/>
            <person name="Castellani M."/>
            <person name="Scott A."/>
            <person name="Toegelov H."/>
            <person name="Fuchs J."/>
            <person name="Mata-Sucre Y."/>
            <person name="Dias Y."/>
            <person name="Vanzela A.L.L."/>
            <person name="Huettel B."/>
            <person name="Almeida C.C.S."/>
            <person name="Simkova H."/>
            <person name="Souza G."/>
            <person name="Pedrosa-Harand A."/>
            <person name="Macas J."/>
            <person name="Mayer K.F.X."/>
            <person name="Houben A."/>
            <person name="Marques A."/>
        </authorList>
    </citation>
    <scope>NUCLEOTIDE SEQUENCE [LARGE SCALE GENOMIC DNA]</scope>
    <source>
        <strain evidence="7">RhyTen1mFocal</strain>
    </source>
</reference>
<dbReference type="Gene3D" id="2.90.10.10">
    <property type="entry name" value="Bulb-type lectin domain"/>
    <property type="match status" value="1"/>
</dbReference>
<evidence type="ECO:0000313" key="8">
    <source>
        <dbReference type="EMBL" id="KAJ3686239.1"/>
    </source>
</evidence>
<dbReference type="Proteomes" id="UP001210211">
    <property type="component" value="Unassembled WGS sequence"/>
</dbReference>
<comment type="catalytic activity">
    <reaction evidence="4">
        <text>L-threonyl-[protein] + ATP = O-phospho-L-threonyl-[protein] + ADP + H(+)</text>
        <dbReference type="Rhea" id="RHEA:46608"/>
        <dbReference type="Rhea" id="RHEA-COMP:11060"/>
        <dbReference type="Rhea" id="RHEA-COMP:11605"/>
        <dbReference type="ChEBI" id="CHEBI:15378"/>
        <dbReference type="ChEBI" id="CHEBI:30013"/>
        <dbReference type="ChEBI" id="CHEBI:30616"/>
        <dbReference type="ChEBI" id="CHEBI:61977"/>
        <dbReference type="ChEBI" id="CHEBI:456216"/>
        <dbReference type="EC" id="2.7.11.1"/>
    </reaction>
</comment>
<evidence type="ECO:0000256" key="3">
    <source>
        <dbReference type="ARBA" id="ARBA00023170"/>
    </source>
</evidence>
<dbReference type="EC" id="2.7.11.1" evidence="2"/>